<feature type="region of interest" description="Disordered" evidence="1">
    <location>
        <begin position="87"/>
        <end position="121"/>
    </location>
</feature>
<dbReference type="RefSeq" id="XP_007865695.1">
    <property type="nucleotide sequence ID" value="XM_007867504.1"/>
</dbReference>
<protein>
    <submittedName>
        <fullName evidence="2">Uncharacterized protein</fullName>
    </submittedName>
</protein>
<dbReference type="EMBL" id="KB469301">
    <property type="protein sequence ID" value="EPQ55625.1"/>
    <property type="molecule type" value="Genomic_DNA"/>
</dbReference>
<accession>S7RMG2</accession>
<dbReference type="Proteomes" id="UP000030669">
    <property type="component" value="Unassembled WGS sequence"/>
</dbReference>
<feature type="region of interest" description="Disordered" evidence="1">
    <location>
        <begin position="232"/>
        <end position="298"/>
    </location>
</feature>
<organism evidence="2 3">
    <name type="scientific">Gloeophyllum trabeum (strain ATCC 11539 / FP-39264 / Madison 617)</name>
    <name type="common">Brown rot fungus</name>
    <dbReference type="NCBI Taxonomy" id="670483"/>
    <lineage>
        <taxon>Eukaryota</taxon>
        <taxon>Fungi</taxon>
        <taxon>Dikarya</taxon>
        <taxon>Basidiomycota</taxon>
        <taxon>Agaricomycotina</taxon>
        <taxon>Agaricomycetes</taxon>
        <taxon>Gloeophyllales</taxon>
        <taxon>Gloeophyllaceae</taxon>
        <taxon>Gloeophyllum</taxon>
    </lineage>
</organism>
<sequence length="330" mass="37987">MSHSTCTTLPSLNHTDGQTNTESTGKNATKESGRRMLPQSLDNYKNGVPRRRYANKQYAPKLDKVSGHVMDKTSRFKITTWLEERRRKETHKKKEEERQRLLDSLPSSVSSTDENIPPNVPAVDLETEPLLSPKHESTPESEVTARTPSYRVRTISERVEDVIRRSPVENTKRKTIRRVPKMANFNRDNPKTGVPRRHYAHEQYAPNLDEMTGYVMDKTLKFNITAWLKAKRREQKRRKKEEKRLLDSLPSSVSSTNENSLPNIHPVNSKAEPLSLVKHESSMGPQATHQKPSRRARTISERVAEAIKLSPVENKKTKTIRRVPKVENFK</sequence>
<feature type="compositionally biased region" description="Basic and acidic residues" evidence="1">
    <location>
        <begin position="87"/>
        <end position="101"/>
    </location>
</feature>
<dbReference type="AlphaFoldDB" id="S7RMG2"/>
<feature type="compositionally biased region" description="Polar residues" evidence="1">
    <location>
        <begin position="249"/>
        <end position="262"/>
    </location>
</feature>
<evidence type="ECO:0000313" key="2">
    <source>
        <dbReference type="EMBL" id="EPQ55625.1"/>
    </source>
</evidence>
<reference evidence="2 3" key="1">
    <citation type="journal article" date="2012" name="Science">
        <title>The Paleozoic origin of enzymatic lignin decomposition reconstructed from 31 fungal genomes.</title>
        <authorList>
            <person name="Floudas D."/>
            <person name="Binder M."/>
            <person name="Riley R."/>
            <person name="Barry K."/>
            <person name="Blanchette R.A."/>
            <person name="Henrissat B."/>
            <person name="Martinez A.T."/>
            <person name="Otillar R."/>
            <person name="Spatafora J.W."/>
            <person name="Yadav J.S."/>
            <person name="Aerts A."/>
            <person name="Benoit I."/>
            <person name="Boyd A."/>
            <person name="Carlson A."/>
            <person name="Copeland A."/>
            <person name="Coutinho P.M."/>
            <person name="de Vries R.P."/>
            <person name="Ferreira P."/>
            <person name="Findley K."/>
            <person name="Foster B."/>
            <person name="Gaskell J."/>
            <person name="Glotzer D."/>
            <person name="Gorecki P."/>
            <person name="Heitman J."/>
            <person name="Hesse C."/>
            <person name="Hori C."/>
            <person name="Igarashi K."/>
            <person name="Jurgens J.A."/>
            <person name="Kallen N."/>
            <person name="Kersten P."/>
            <person name="Kohler A."/>
            <person name="Kuees U."/>
            <person name="Kumar T.K.A."/>
            <person name="Kuo A."/>
            <person name="LaButti K."/>
            <person name="Larrondo L.F."/>
            <person name="Lindquist E."/>
            <person name="Ling A."/>
            <person name="Lombard V."/>
            <person name="Lucas S."/>
            <person name="Lundell T."/>
            <person name="Martin R."/>
            <person name="McLaughlin D.J."/>
            <person name="Morgenstern I."/>
            <person name="Morin E."/>
            <person name="Murat C."/>
            <person name="Nagy L.G."/>
            <person name="Nolan M."/>
            <person name="Ohm R.A."/>
            <person name="Patyshakuliyeva A."/>
            <person name="Rokas A."/>
            <person name="Ruiz-Duenas F.J."/>
            <person name="Sabat G."/>
            <person name="Salamov A."/>
            <person name="Samejima M."/>
            <person name="Schmutz J."/>
            <person name="Slot J.C."/>
            <person name="St John F."/>
            <person name="Stenlid J."/>
            <person name="Sun H."/>
            <person name="Sun S."/>
            <person name="Syed K."/>
            <person name="Tsang A."/>
            <person name="Wiebenga A."/>
            <person name="Young D."/>
            <person name="Pisabarro A."/>
            <person name="Eastwood D.C."/>
            <person name="Martin F."/>
            <person name="Cullen D."/>
            <person name="Grigoriev I.V."/>
            <person name="Hibbett D.S."/>
        </authorList>
    </citation>
    <scope>NUCLEOTIDE SEQUENCE [LARGE SCALE GENOMIC DNA]</scope>
    <source>
        <strain evidence="2 3">ATCC 11539</strain>
    </source>
</reference>
<feature type="region of interest" description="Disordered" evidence="1">
    <location>
        <begin position="1"/>
        <end position="70"/>
    </location>
</feature>
<dbReference type="HOGENOM" id="CLU_842122_0_0_1"/>
<name>S7RMG2_GLOTA</name>
<gene>
    <name evidence="2" type="ORF">GLOTRDRAFT_128845</name>
</gene>
<dbReference type="KEGG" id="gtr:GLOTRDRAFT_128845"/>
<feature type="compositionally biased region" description="Polar residues" evidence="1">
    <location>
        <begin position="105"/>
        <end position="114"/>
    </location>
</feature>
<evidence type="ECO:0000256" key="1">
    <source>
        <dbReference type="SAM" id="MobiDB-lite"/>
    </source>
</evidence>
<feature type="compositionally biased region" description="Polar residues" evidence="1">
    <location>
        <begin position="1"/>
        <end position="27"/>
    </location>
</feature>
<feature type="compositionally biased region" description="Basic and acidic residues" evidence="1">
    <location>
        <begin position="61"/>
        <end position="70"/>
    </location>
</feature>
<feature type="compositionally biased region" description="Basic residues" evidence="1">
    <location>
        <begin position="232"/>
        <end position="241"/>
    </location>
</feature>
<evidence type="ECO:0000313" key="3">
    <source>
        <dbReference type="Proteomes" id="UP000030669"/>
    </source>
</evidence>
<dbReference type="GeneID" id="19301807"/>
<proteinExistence type="predicted"/>
<keyword evidence="3" id="KW-1185">Reference proteome</keyword>